<feature type="region of interest" description="Disordered" evidence="2">
    <location>
        <begin position="148"/>
        <end position="170"/>
    </location>
</feature>
<feature type="compositionally biased region" description="Basic and acidic residues" evidence="2">
    <location>
        <begin position="160"/>
        <end position="170"/>
    </location>
</feature>
<feature type="compositionally biased region" description="Polar residues" evidence="2">
    <location>
        <begin position="1147"/>
        <end position="1157"/>
    </location>
</feature>
<dbReference type="Proteomes" id="UP000617340">
    <property type="component" value="Unassembled WGS sequence"/>
</dbReference>
<feature type="compositionally biased region" description="Polar residues" evidence="2">
    <location>
        <begin position="1017"/>
        <end position="1026"/>
    </location>
</feature>
<feature type="compositionally biased region" description="Acidic residues" evidence="2">
    <location>
        <begin position="988"/>
        <end position="999"/>
    </location>
</feature>
<name>A0A834JD62_VESGE</name>
<comment type="caution">
    <text evidence="3">The sequence shown here is derived from an EMBL/GenBank/DDBJ whole genome shotgun (WGS) entry which is preliminary data.</text>
</comment>
<gene>
    <name evidence="3" type="ORF">HZH68_013911</name>
</gene>
<feature type="coiled-coil region" evidence="1">
    <location>
        <begin position="284"/>
        <end position="448"/>
    </location>
</feature>
<evidence type="ECO:0000256" key="2">
    <source>
        <dbReference type="SAM" id="MobiDB-lite"/>
    </source>
</evidence>
<feature type="compositionally biased region" description="Basic and acidic residues" evidence="2">
    <location>
        <begin position="548"/>
        <end position="557"/>
    </location>
</feature>
<feature type="region of interest" description="Disordered" evidence="2">
    <location>
        <begin position="1275"/>
        <end position="1329"/>
    </location>
</feature>
<feature type="region of interest" description="Disordered" evidence="2">
    <location>
        <begin position="1392"/>
        <end position="1429"/>
    </location>
</feature>
<proteinExistence type="predicted"/>
<keyword evidence="4" id="KW-1185">Reference proteome</keyword>
<feature type="coiled-coil region" evidence="1">
    <location>
        <begin position="697"/>
        <end position="752"/>
    </location>
</feature>
<feature type="coiled-coil region" evidence="1">
    <location>
        <begin position="915"/>
        <end position="949"/>
    </location>
</feature>
<keyword evidence="1" id="KW-0175">Coiled coil</keyword>
<feature type="region of interest" description="Disordered" evidence="2">
    <location>
        <begin position="1"/>
        <end position="29"/>
    </location>
</feature>
<feature type="region of interest" description="Disordered" evidence="2">
    <location>
        <begin position="530"/>
        <end position="560"/>
    </location>
</feature>
<protein>
    <submittedName>
        <fullName evidence="3">Uncharacterized protein</fullName>
    </submittedName>
</protein>
<feature type="coiled-coil region" evidence="1">
    <location>
        <begin position="492"/>
        <end position="526"/>
    </location>
</feature>
<feature type="compositionally biased region" description="Polar residues" evidence="2">
    <location>
        <begin position="531"/>
        <end position="544"/>
    </location>
</feature>
<feature type="compositionally biased region" description="Basic and acidic residues" evidence="2">
    <location>
        <begin position="1311"/>
        <end position="1320"/>
    </location>
</feature>
<feature type="region of interest" description="Disordered" evidence="2">
    <location>
        <begin position="977"/>
        <end position="1000"/>
    </location>
</feature>
<evidence type="ECO:0000313" key="4">
    <source>
        <dbReference type="Proteomes" id="UP000617340"/>
    </source>
</evidence>
<feature type="compositionally biased region" description="Polar residues" evidence="2">
    <location>
        <begin position="1284"/>
        <end position="1295"/>
    </location>
</feature>
<organism evidence="3 4">
    <name type="scientific">Vespula germanica</name>
    <name type="common">German yellow jacket</name>
    <name type="synonym">Paravespula germanica</name>
    <dbReference type="NCBI Taxonomy" id="30212"/>
    <lineage>
        <taxon>Eukaryota</taxon>
        <taxon>Metazoa</taxon>
        <taxon>Ecdysozoa</taxon>
        <taxon>Arthropoda</taxon>
        <taxon>Hexapoda</taxon>
        <taxon>Insecta</taxon>
        <taxon>Pterygota</taxon>
        <taxon>Neoptera</taxon>
        <taxon>Endopterygota</taxon>
        <taxon>Hymenoptera</taxon>
        <taxon>Apocrita</taxon>
        <taxon>Aculeata</taxon>
        <taxon>Vespoidea</taxon>
        <taxon>Vespidae</taxon>
        <taxon>Vespinae</taxon>
        <taxon>Vespula</taxon>
    </lineage>
</organism>
<dbReference type="EMBL" id="JACSDZ010000016">
    <property type="protein sequence ID" value="KAF7385481.1"/>
    <property type="molecule type" value="Genomic_DNA"/>
</dbReference>
<feature type="compositionally biased region" description="Polar residues" evidence="2">
    <location>
        <begin position="19"/>
        <end position="28"/>
    </location>
</feature>
<feature type="region of interest" description="Disordered" evidence="2">
    <location>
        <begin position="1137"/>
        <end position="1164"/>
    </location>
</feature>
<sequence>MGAANTSNILPSSSSSSSVPSRTRNTENPIEVNFVEDTTFHCVDGVNEDPVRTTGYNITGEPRAQMTYATRTTDWRTVGEPNNSSLRLQHRENMELSQIILQLAKANQQLANAHTTALAQLEGLYLELQREKSSQKIISNNNELTPSNIASRKRLTGQELKGESNEEEEDLRRKLERRIDRLESFVSDRSNCLREEQRNIFQDRVPHRVELDKSNESSMEQSFSRINRHYREYMANSQEGDTTIVTETTRSSSSMNSDKIIERRTRSYERHDQEHVDRFTNDEILQLFEEIRALKADKIEYQNTNERLNANIAEQKIYIEKLCKDYEILKEQCGNLERSLNERKKQHERLLNDFDLSKNEMENMLKEITSFQLEKDIAEARIKSLEGDLKRVIIEKEQIKDIENEKILMLNAQLAEEISDKKKHMKILDDALNEIQRLREAMKTDTKTNEETVTKDDIECTQSTDNISEGSTTADRAIGGLDLFKKELILKREARQRAIAAVSSEMERLRQELEAEKEAHSETSRVLDLLRSTQAGNQNDNSIMISDRSGKRSKSIDEDSDDNEMLLRRIEVQRLSSILKVSDELRNNIRFQIEKVDDLRYQLESEPEQHRYIIRCLNDVTNKTRDTLNTREHRANELKDYLARNLARLSDRSFLDYKDDVSAECERQLESINSLKSLYNERLRVLTELKDAAIKELIDVKENLKHSSKECEGLEEDLRKAEEKIDAQDTEISNLESQLGLTKADCRDLQNQMSLINSLFTQMLLGASSADMDLDRLSQLLQENRDLITDIARDNGTEAAALPKLLLDLVEQVDGNKGLQKRNEDDQQHEEIAHNLPKVWRVLLELLSCHAAASQNASATSSSDSNSCYKSVDTPSGPKLVISEKRLSDVTAELSKTWNIVGRMQAQHQQLHTHEKILRYELQQKRKMLQELKLELEYCREKWESARQKNTNTELEWRSLRREFAARKMLSVHDSVNNSAESGFSDERGDDTDEEDETVEERVRMGLTRRTRKENPKTSTMPNVELEQSANNIELQEDNSSIVSTIQVPVSKQETELDEVKILDTVSSSMEPTSSQESDLASEVLQQSLDPLDQALTTVIRNLIRIDDDGESSSDEFNSRENITLPFMRYVDNVTSQDNQQDHNDDLSIQTECPSSNETKESIDIQSCYSTSDTNILDISNDTNDNEEISRLDLDVSDNQKDFKSENDESVTIENVSNNDTTLTASSPTPIFSIGPFPLTRNINSPNQLFTPILNVTNEINSTRDNASIMNINEDEPSELGKNINDNDNKSTLNLDSKDCNEESLAGGSKNMERESKSKSDLTNTPEQVLTARADRLKRLEEQAEWLMKKMNATSRRGSALSTRLEALHETYGEPSAPVPDVLQNRNLRSTASSNLAQASTSSYTEDNKHVQIPREDKDTDASADNNES</sequence>
<reference evidence="3" key="1">
    <citation type="journal article" date="2020" name="G3 (Bethesda)">
        <title>High-Quality Assemblies for Three Invasive Social Wasps from the &lt;i&gt;Vespula&lt;/i&gt; Genus.</title>
        <authorList>
            <person name="Harrop T.W.R."/>
            <person name="Guhlin J."/>
            <person name="McLaughlin G.M."/>
            <person name="Permina E."/>
            <person name="Stockwell P."/>
            <person name="Gilligan J."/>
            <person name="Le Lec M.F."/>
            <person name="Gruber M.A.M."/>
            <person name="Quinn O."/>
            <person name="Lovegrove M."/>
            <person name="Duncan E.J."/>
            <person name="Remnant E.J."/>
            <person name="Van Eeckhoven J."/>
            <person name="Graham B."/>
            <person name="Knapp R.A."/>
            <person name="Langford K.W."/>
            <person name="Kronenberg Z."/>
            <person name="Press M.O."/>
            <person name="Eacker S.M."/>
            <person name="Wilson-Rankin E.E."/>
            <person name="Purcell J."/>
            <person name="Lester P.J."/>
            <person name="Dearden P.K."/>
        </authorList>
    </citation>
    <scope>NUCLEOTIDE SEQUENCE</scope>
    <source>
        <strain evidence="3">Linc-1</strain>
    </source>
</reference>
<feature type="compositionally biased region" description="Basic and acidic residues" evidence="2">
    <location>
        <begin position="1406"/>
        <end position="1421"/>
    </location>
</feature>
<evidence type="ECO:0000256" key="1">
    <source>
        <dbReference type="SAM" id="Coils"/>
    </source>
</evidence>
<feature type="compositionally biased region" description="Polar residues" evidence="2">
    <location>
        <begin position="1"/>
        <end position="11"/>
    </location>
</feature>
<evidence type="ECO:0000313" key="3">
    <source>
        <dbReference type="EMBL" id="KAF7385481.1"/>
    </source>
</evidence>
<feature type="region of interest" description="Disordered" evidence="2">
    <location>
        <begin position="1007"/>
        <end position="1026"/>
    </location>
</feature>
<accession>A0A834JD62</accession>
<feature type="compositionally biased region" description="Polar residues" evidence="2">
    <location>
        <begin position="1392"/>
        <end position="1405"/>
    </location>
</feature>